<dbReference type="Proteomes" id="UP000030645">
    <property type="component" value="Unassembled WGS sequence"/>
</dbReference>
<gene>
    <name evidence="2" type="ORF">L484_011602</name>
</gene>
<feature type="compositionally biased region" description="Polar residues" evidence="1">
    <location>
        <begin position="134"/>
        <end position="143"/>
    </location>
</feature>
<proteinExistence type="predicted"/>
<name>W9RIG8_9ROSA</name>
<reference evidence="3" key="1">
    <citation type="submission" date="2013-01" db="EMBL/GenBank/DDBJ databases">
        <title>Draft Genome Sequence of a Mulberry Tree, Morus notabilis C.K. Schneid.</title>
        <authorList>
            <person name="He N."/>
            <person name="Zhao S."/>
        </authorList>
    </citation>
    <scope>NUCLEOTIDE SEQUENCE</scope>
</reference>
<sequence length="169" mass="18410">MDCAIVSDSIRGEDPDDLSPRDVLLGDPFLIDITNLTVGYLDDVGMEVVHVLASKGVNVVPFKLNYTVDSVQGITSFTMDFDMLAHFDEWQRSGQDDEYETQDYNGTKSGGKALALAMAYQLVTNHHSEGGCLRSSSSGSTTAPIDELGPNDSIPNPPRVIHPPRLLRL</sequence>
<dbReference type="PANTHER" id="PTHR11895:SF73">
    <property type="entry name" value="AMIDASE FAMILY PROTEIN"/>
    <property type="match status" value="1"/>
</dbReference>
<evidence type="ECO:0000256" key="1">
    <source>
        <dbReference type="SAM" id="MobiDB-lite"/>
    </source>
</evidence>
<organism evidence="2 3">
    <name type="scientific">Morus notabilis</name>
    <dbReference type="NCBI Taxonomy" id="981085"/>
    <lineage>
        <taxon>Eukaryota</taxon>
        <taxon>Viridiplantae</taxon>
        <taxon>Streptophyta</taxon>
        <taxon>Embryophyta</taxon>
        <taxon>Tracheophyta</taxon>
        <taxon>Spermatophyta</taxon>
        <taxon>Magnoliopsida</taxon>
        <taxon>eudicotyledons</taxon>
        <taxon>Gunneridae</taxon>
        <taxon>Pentapetalae</taxon>
        <taxon>rosids</taxon>
        <taxon>fabids</taxon>
        <taxon>Rosales</taxon>
        <taxon>Moraceae</taxon>
        <taxon>Moreae</taxon>
        <taxon>Morus</taxon>
    </lineage>
</organism>
<protein>
    <submittedName>
        <fullName evidence="2">Uncharacterized protein</fullName>
    </submittedName>
</protein>
<dbReference type="AlphaFoldDB" id="W9RIG8"/>
<dbReference type="STRING" id="981085.W9RIG8"/>
<dbReference type="EMBL" id="KE344787">
    <property type="protein sequence ID" value="EXB79409.1"/>
    <property type="molecule type" value="Genomic_DNA"/>
</dbReference>
<dbReference type="GO" id="GO:0050567">
    <property type="term" value="F:glutaminyl-tRNA synthase (glutamine-hydrolyzing) activity"/>
    <property type="evidence" value="ECO:0007669"/>
    <property type="project" value="TreeGrafter"/>
</dbReference>
<dbReference type="eggNOG" id="KOG1211">
    <property type="taxonomic scope" value="Eukaryota"/>
</dbReference>
<feature type="region of interest" description="Disordered" evidence="1">
    <location>
        <begin position="131"/>
        <end position="169"/>
    </location>
</feature>
<dbReference type="PANTHER" id="PTHR11895">
    <property type="entry name" value="TRANSAMIDASE"/>
    <property type="match status" value="1"/>
</dbReference>
<accession>W9RIG8</accession>
<dbReference type="InterPro" id="IPR000120">
    <property type="entry name" value="Amidase"/>
</dbReference>
<keyword evidence="3" id="KW-1185">Reference proteome</keyword>
<evidence type="ECO:0000313" key="2">
    <source>
        <dbReference type="EMBL" id="EXB79409.1"/>
    </source>
</evidence>
<evidence type="ECO:0000313" key="3">
    <source>
        <dbReference type="Proteomes" id="UP000030645"/>
    </source>
</evidence>